<dbReference type="KEGG" id="mde:105262557"/>
<dbReference type="AlphaFoldDB" id="A0A1I8NJA6"/>
<dbReference type="OrthoDB" id="6501619at2759"/>
<keyword evidence="1" id="KW-0472">Membrane</keyword>
<dbReference type="Proteomes" id="UP001652621">
    <property type="component" value="Unplaced"/>
</dbReference>
<dbReference type="EnsemblMetazoa" id="MDOA016073-RA">
    <property type="protein sequence ID" value="MDOA016073-PA"/>
    <property type="gene ID" value="MDOA016073"/>
</dbReference>
<dbReference type="GeneID" id="105262557"/>
<evidence type="ECO:0000313" key="4">
    <source>
        <dbReference type="RefSeq" id="XP_011296271.1"/>
    </source>
</evidence>
<reference evidence="4" key="2">
    <citation type="submission" date="2025-04" db="UniProtKB">
        <authorList>
            <consortium name="RefSeq"/>
        </authorList>
    </citation>
    <scope>IDENTIFICATION</scope>
    <source>
        <strain evidence="4">Aabys</strain>
    </source>
</reference>
<feature type="transmembrane region" description="Helical" evidence="1">
    <location>
        <begin position="44"/>
        <end position="65"/>
    </location>
</feature>
<feature type="transmembrane region" description="Helical" evidence="1">
    <location>
        <begin position="6"/>
        <end position="32"/>
    </location>
</feature>
<evidence type="ECO:0000313" key="3">
    <source>
        <dbReference type="Proteomes" id="UP001652621"/>
    </source>
</evidence>
<feature type="transmembrane region" description="Helical" evidence="1">
    <location>
        <begin position="105"/>
        <end position="127"/>
    </location>
</feature>
<organism evidence="2">
    <name type="scientific">Musca domestica</name>
    <name type="common">House fly</name>
    <dbReference type="NCBI Taxonomy" id="7370"/>
    <lineage>
        <taxon>Eukaryota</taxon>
        <taxon>Metazoa</taxon>
        <taxon>Ecdysozoa</taxon>
        <taxon>Arthropoda</taxon>
        <taxon>Hexapoda</taxon>
        <taxon>Insecta</taxon>
        <taxon>Pterygota</taxon>
        <taxon>Neoptera</taxon>
        <taxon>Endopterygota</taxon>
        <taxon>Diptera</taxon>
        <taxon>Brachycera</taxon>
        <taxon>Muscomorpha</taxon>
        <taxon>Muscoidea</taxon>
        <taxon>Muscidae</taxon>
        <taxon>Musca</taxon>
    </lineage>
</organism>
<dbReference type="InterPro" id="IPR031720">
    <property type="entry name" value="DUF4728"/>
</dbReference>
<keyword evidence="1" id="KW-1133">Transmembrane helix</keyword>
<sequence>MPITLFHVHGIIEGVLCLFLSLIMILFQAEMIKYVPENNIHPHIALILAAVILSATSGLMIIGIIKKRPLFLLPWIIFMILVSAVHIIFLIIACMQLFSFHYKGWIIFLIVTGFNIKIIFPVIGIYLELRDEGGNKLDAISVE</sequence>
<dbReference type="VEuPathDB" id="VectorBase:MDOA016073"/>
<proteinExistence type="predicted"/>
<gene>
    <name evidence="2" type="primary">105262557</name>
    <name evidence="4" type="synonym">LOC105262557</name>
</gene>
<keyword evidence="1" id="KW-0812">Transmembrane</keyword>
<dbReference type="VEuPathDB" id="VectorBase:MDOMA2_017930"/>
<accession>A0A1I8NJA6</accession>
<dbReference type="Pfam" id="PF15860">
    <property type="entry name" value="DUF4728"/>
    <property type="match status" value="1"/>
</dbReference>
<evidence type="ECO:0000256" key="1">
    <source>
        <dbReference type="SAM" id="Phobius"/>
    </source>
</evidence>
<dbReference type="RefSeq" id="XP_011296271.1">
    <property type="nucleotide sequence ID" value="XM_011297969.2"/>
</dbReference>
<protein>
    <submittedName>
        <fullName evidence="4">Uncharacterized protein LOC105262557</fullName>
    </submittedName>
</protein>
<evidence type="ECO:0000313" key="2">
    <source>
        <dbReference type="EnsemblMetazoa" id="MDOA016073-PA"/>
    </source>
</evidence>
<name>A0A1I8NJA6_MUSDO</name>
<reference evidence="2" key="1">
    <citation type="submission" date="2020-05" db="UniProtKB">
        <authorList>
            <consortium name="EnsemblMetazoa"/>
        </authorList>
    </citation>
    <scope>IDENTIFICATION</scope>
    <source>
        <strain evidence="2">Aabys</strain>
    </source>
</reference>
<keyword evidence="3" id="KW-1185">Reference proteome</keyword>
<feature type="transmembrane region" description="Helical" evidence="1">
    <location>
        <begin position="71"/>
        <end position="93"/>
    </location>
</feature>